<evidence type="ECO:0000256" key="6">
    <source>
        <dbReference type="ARBA" id="ARBA00023235"/>
    </source>
</evidence>
<keyword evidence="3" id="KW-0597">Phosphoprotein</keyword>
<dbReference type="GO" id="GO:0008973">
    <property type="term" value="F:phosphopentomutase activity"/>
    <property type="evidence" value="ECO:0007669"/>
    <property type="project" value="TreeGrafter"/>
</dbReference>
<evidence type="ECO:0000259" key="10">
    <source>
        <dbReference type="Pfam" id="PF02880"/>
    </source>
</evidence>
<dbReference type="SUPFAM" id="SSF53738">
    <property type="entry name" value="Phosphoglucomutase, first 3 domains"/>
    <property type="match status" value="2"/>
</dbReference>
<evidence type="ECO:0000259" key="8">
    <source>
        <dbReference type="Pfam" id="PF02878"/>
    </source>
</evidence>
<evidence type="ECO:0000259" key="9">
    <source>
        <dbReference type="Pfam" id="PF02879"/>
    </source>
</evidence>
<comment type="similarity">
    <text evidence="2">Belongs to the phosphohexose mutase family.</text>
</comment>
<organism evidence="11 12">
    <name type="scientific">Pyrinomonas methylaliphatogenes</name>
    <dbReference type="NCBI Taxonomy" id="454194"/>
    <lineage>
        <taxon>Bacteria</taxon>
        <taxon>Pseudomonadati</taxon>
        <taxon>Acidobacteriota</taxon>
        <taxon>Blastocatellia</taxon>
        <taxon>Blastocatellales</taxon>
        <taxon>Pyrinomonadaceae</taxon>
        <taxon>Pyrinomonas</taxon>
    </lineage>
</organism>
<dbReference type="GO" id="GO:0046872">
    <property type="term" value="F:metal ion binding"/>
    <property type="evidence" value="ECO:0007669"/>
    <property type="project" value="UniProtKB-KW"/>
</dbReference>
<evidence type="ECO:0000256" key="3">
    <source>
        <dbReference type="ARBA" id="ARBA00022553"/>
    </source>
</evidence>
<dbReference type="EMBL" id="CBXV010000002">
    <property type="protein sequence ID" value="CDM64414.1"/>
    <property type="molecule type" value="Genomic_DNA"/>
</dbReference>
<evidence type="ECO:0000256" key="2">
    <source>
        <dbReference type="ARBA" id="ARBA00010231"/>
    </source>
</evidence>
<evidence type="ECO:0000259" key="7">
    <source>
        <dbReference type="Pfam" id="PF00408"/>
    </source>
</evidence>
<name>A0A0B6WVV6_9BACT</name>
<dbReference type="PANTHER" id="PTHR45745:SF1">
    <property type="entry name" value="PHOSPHOGLUCOMUTASE 2B-RELATED"/>
    <property type="match status" value="1"/>
</dbReference>
<accession>A0A0B6WVV6</accession>
<evidence type="ECO:0000313" key="12">
    <source>
        <dbReference type="Proteomes" id="UP000031518"/>
    </source>
</evidence>
<dbReference type="GO" id="GO:0006166">
    <property type="term" value="P:purine ribonucleoside salvage"/>
    <property type="evidence" value="ECO:0007669"/>
    <property type="project" value="TreeGrafter"/>
</dbReference>
<dbReference type="Pfam" id="PF02878">
    <property type="entry name" value="PGM_PMM_I"/>
    <property type="match status" value="1"/>
</dbReference>
<dbReference type="EC" id="5.4.2.2" evidence="11"/>
<dbReference type="RefSeq" id="WP_041973874.1">
    <property type="nucleotide sequence ID" value="NZ_CBXV010000002.1"/>
</dbReference>
<dbReference type="Pfam" id="PF02879">
    <property type="entry name" value="PGM_PMM_II"/>
    <property type="match status" value="1"/>
</dbReference>
<dbReference type="Proteomes" id="UP000031518">
    <property type="component" value="Unassembled WGS sequence"/>
</dbReference>
<dbReference type="SUPFAM" id="SSF55957">
    <property type="entry name" value="Phosphoglucomutase, C-terminal domain"/>
    <property type="match status" value="1"/>
</dbReference>
<proteinExistence type="inferred from homology"/>
<dbReference type="Gene3D" id="3.40.120.10">
    <property type="entry name" value="Alpha-D-Glucose-1,6-Bisphosphate, subunit A, domain 3"/>
    <property type="match status" value="3"/>
</dbReference>
<dbReference type="Pfam" id="PF00408">
    <property type="entry name" value="PGM_PMM_IV"/>
    <property type="match status" value="1"/>
</dbReference>
<dbReference type="GO" id="GO:0004614">
    <property type="term" value="F:phosphoglucomutase activity"/>
    <property type="evidence" value="ECO:0007669"/>
    <property type="project" value="UniProtKB-EC"/>
</dbReference>
<dbReference type="STRING" id="454194.PYK22_00408"/>
<dbReference type="Gene3D" id="3.30.310.50">
    <property type="entry name" value="Alpha-D-phosphohexomutase, C-terminal domain"/>
    <property type="match status" value="1"/>
</dbReference>
<keyword evidence="12" id="KW-1185">Reference proteome</keyword>
<protein>
    <submittedName>
        <fullName evidence="11">Phosphomannomutase</fullName>
        <ecNumber evidence="11">5.4.2.2</ecNumber>
    </submittedName>
</protein>
<dbReference type="InterPro" id="IPR036900">
    <property type="entry name" value="A-D-PHexomutase_C_sf"/>
</dbReference>
<reference evidence="11 12" key="2">
    <citation type="submission" date="2015-01" db="EMBL/GenBank/DDBJ databases">
        <title>Complete genome sequence of Pyrinomonas methylaliphatogenes type strain K22T.</title>
        <authorList>
            <person name="Lee K.C.Y."/>
            <person name="Power J.F."/>
            <person name="Dunfield P.F."/>
            <person name="Morgan X.C."/>
            <person name="Huttenhower C."/>
            <person name="Stott M.B."/>
        </authorList>
    </citation>
    <scope>NUCLEOTIDE SEQUENCE [LARGE SCALE GENOMIC DNA]</scope>
    <source>
        <strain evidence="11 12">K22</strain>
    </source>
</reference>
<dbReference type="OrthoDB" id="9806956at2"/>
<dbReference type="InterPro" id="IPR005844">
    <property type="entry name" value="A-D-PHexomutase_a/b/a-I"/>
</dbReference>
<evidence type="ECO:0000256" key="1">
    <source>
        <dbReference type="ARBA" id="ARBA00001946"/>
    </source>
</evidence>
<dbReference type="Pfam" id="PF02880">
    <property type="entry name" value="PGM_PMM_III"/>
    <property type="match status" value="1"/>
</dbReference>
<sequence>MGIRFGTSGWRAIIAEDFTFANVRRVTRAICRYLAHDAQRRLIVGHDTRFLGERFAEVCAEEAAIFGFEVLSCAGPTPTPAIAAAICDRRASGGINFTASHNPPEYNGMKFSTADGAPALPDITRRIEELIEADDGSGPVAKGRVDTYDAHAAYFASLSAKVRFDLIARARARYAYDPLWGTGRGYLDALLREHGLEVITVHDWRDVLFGGRAPEADEDHLAELRAIVRERGCALGLATDGDADRFGILDGDGTFITPNQIIALLFDYLAESRGWTGGVARSVATSHLVDRVAQARGLPVYETPVGFKYIGELIVADKIILGGEESAGLSIRGHYPEKDGILACLLAAEAVAARGANLREQLEEIYARVGRVVSRRTAVRLTPNVREVLAEKLKRDVAKIGGRRVAAINRLDGTKFIFEDGSWLLMRPSGTEPLVRIYAESDSERDVEVLLEQGRKYILE</sequence>
<dbReference type="InterPro" id="IPR005843">
    <property type="entry name" value="A-D-PHexomutase_C"/>
</dbReference>
<evidence type="ECO:0000256" key="4">
    <source>
        <dbReference type="ARBA" id="ARBA00022723"/>
    </source>
</evidence>
<dbReference type="PANTHER" id="PTHR45745">
    <property type="entry name" value="PHOSPHOMANNOMUTASE 45A"/>
    <property type="match status" value="1"/>
</dbReference>
<feature type="domain" description="Alpha-D-phosphohexomutase alpha/beta/alpha" evidence="10">
    <location>
        <begin position="258"/>
        <end position="368"/>
    </location>
</feature>
<keyword evidence="6 11" id="KW-0413">Isomerase</keyword>
<dbReference type="CDD" id="cd05800">
    <property type="entry name" value="PGM_like2"/>
    <property type="match status" value="1"/>
</dbReference>
<comment type="cofactor">
    <cofactor evidence="1">
        <name>Mg(2+)</name>
        <dbReference type="ChEBI" id="CHEBI:18420"/>
    </cofactor>
</comment>
<keyword evidence="5" id="KW-0460">Magnesium</keyword>
<evidence type="ECO:0000313" key="11">
    <source>
        <dbReference type="EMBL" id="CDM64414.1"/>
    </source>
</evidence>
<dbReference type="InterPro" id="IPR005841">
    <property type="entry name" value="Alpha-D-phosphohexomutase_SF"/>
</dbReference>
<dbReference type="InterPro" id="IPR016055">
    <property type="entry name" value="A-D-PHexomutase_a/b/a-I/II/III"/>
</dbReference>
<feature type="domain" description="Alpha-D-phosphohexomutase alpha/beta/alpha" evidence="8">
    <location>
        <begin position="4"/>
        <end position="134"/>
    </location>
</feature>
<dbReference type="InterPro" id="IPR005846">
    <property type="entry name" value="A-D-PHexomutase_a/b/a-III"/>
</dbReference>
<feature type="domain" description="Alpha-D-phosphohexomutase alpha/beta/alpha" evidence="9">
    <location>
        <begin position="153"/>
        <end position="253"/>
    </location>
</feature>
<feature type="domain" description="Alpha-D-phosphohexomutase C-terminal" evidence="7">
    <location>
        <begin position="398"/>
        <end position="451"/>
    </location>
</feature>
<dbReference type="GO" id="GO:0005975">
    <property type="term" value="P:carbohydrate metabolic process"/>
    <property type="evidence" value="ECO:0007669"/>
    <property type="project" value="InterPro"/>
</dbReference>
<gene>
    <name evidence="11" type="ORF">PYK22_00408</name>
</gene>
<dbReference type="PRINTS" id="PR00509">
    <property type="entry name" value="PGMPMM"/>
</dbReference>
<keyword evidence="4" id="KW-0479">Metal-binding</keyword>
<reference evidence="11 12" key="1">
    <citation type="submission" date="2013-12" db="EMBL/GenBank/DDBJ databases">
        <authorList>
            <person name="Stott M."/>
        </authorList>
    </citation>
    <scope>NUCLEOTIDE SEQUENCE [LARGE SCALE GENOMIC DNA]</scope>
    <source>
        <strain evidence="11 12">K22</strain>
    </source>
</reference>
<dbReference type="AlphaFoldDB" id="A0A0B6WVV6"/>
<evidence type="ECO:0000256" key="5">
    <source>
        <dbReference type="ARBA" id="ARBA00022842"/>
    </source>
</evidence>
<dbReference type="InterPro" id="IPR005845">
    <property type="entry name" value="A-D-PHexomutase_a/b/a-II"/>
</dbReference>